<evidence type="ECO:0000313" key="3">
    <source>
        <dbReference type="Proteomes" id="UP000198415"/>
    </source>
</evidence>
<evidence type="ECO:0000256" key="1">
    <source>
        <dbReference type="SAM" id="Phobius"/>
    </source>
</evidence>
<evidence type="ECO:0000313" key="2">
    <source>
        <dbReference type="EMBL" id="SNR75919.1"/>
    </source>
</evidence>
<proteinExistence type="predicted"/>
<protein>
    <submittedName>
        <fullName evidence="2">Uncharacterized protein</fullName>
    </submittedName>
</protein>
<dbReference type="EMBL" id="FZNR01000005">
    <property type="protein sequence ID" value="SNR75919.1"/>
    <property type="molecule type" value="Genomic_DNA"/>
</dbReference>
<keyword evidence="1" id="KW-0812">Transmembrane</keyword>
<keyword evidence="1" id="KW-1133">Transmembrane helix</keyword>
<name>A0A238YZE2_9ACTN</name>
<feature type="transmembrane region" description="Helical" evidence="1">
    <location>
        <begin position="24"/>
        <end position="43"/>
    </location>
</feature>
<organism evidence="2 3">
    <name type="scientific">Actinoplanes regularis</name>
    <dbReference type="NCBI Taxonomy" id="52697"/>
    <lineage>
        <taxon>Bacteria</taxon>
        <taxon>Bacillati</taxon>
        <taxon>Actinomycetota</taxon>
        <taxon>Actinomycetes</taxon>
        <taxon>Micromonosporales</taxon>
        <taxon>Micromonosporaceae</taxon>
        <taxon>Actinoplanes</taxon>
    </lineage>
</organism>
<keyword evidence="3" id="KW-1185">Reference proteome</keyword>
<gene>
    <name evidence="2" type="ORF">SAMN06264365_105269</name>
</gene>
<accession>A0A238YZE2</accession>
<reference evidence="2 3" key="1">
    <citation type="submission" date="2017-06" db="EMBL/GenBank/DDBJ databases">
        <authorList>
            <person name="Kim H.J."/>
            <person name="Triplett B.A."/>
        </authorList>
    </citation>
    <scope>NUCLEOTIDE SEQUENCE [LARGE SCALE GENOMIC DNA]</scope>
    <source>
        <strain evidence="2 3">DSM 43151</strain>
    </source>
</reference>
<dbReference type="Proteomes" id="UP000198415">
    <property type="component" value="Unassembled WGS sequence"/>
</dbReference>
<sequence>MDTTEGSTTTVTDPRPRPKRRRRLVIAAVVLVVAAAATSFVWWGNPRMGEGGLIGPGEGMSWANDGVTNTRMVVRGRHAATVTATFSVRNDGHLPFTLHGLDVDTFEWLSHQQVTFEPGIPGFNGSATAQKQVTLAPEEEATVHWSLTMTCQPPMDGNSFTIEFLRFRISWLGIATTRDLPLEQPITFIGDNEAPSVPAC</sequence>
<dbReference type="AlphaFoldDB" id="A0A238YZE2"/>
<keyword evidence="1" id="KW-0472">Membrane</keyword>